<organism evidence="2">
    <name type="scientific">uncultured Rubrobacteraceae bacterium</name>
    <dbReference type="NCBI Taxonomy" id="349277"/>
    <lineage>
        <taxon>Bacteria</taxon>
        <taxon>Bacillati</taxon>
        <taxon>Actinomycetota</taxon>
        <taxon>Rubrobacteria</taxon>
        <taxon>Rubrobacterales</taxon>
        <taxon>Rubrobacteraceae</taxon>
        <taxon>environmental samples</taxon>
    </lineage>
</organism>
<dbReference type="InterPro" id="IPR029063">
    <property type="entry name" value="SAM-dependent_MTases_sf"/>
</dbReference>
<protein>
    <submittedName>
        <fullName evidence="2">Methyltransferase SCO0408</fullName>
    </submittedName>
</protein>
<dbReference type="Pfam" id="PF13649">
    <property type="entry name" value="Methyltransf_25"/>
    <property type="match status" value="1"/>
</dbReference>
<dbReference type="SUPFAM" id="SSF53335">
    <property type="entry name" value="S-adenosyl-L-methionine-dependent methyltransferases"/>
    <property type="match status" value="1"/>
</dbReference>
<sequence length="242" mass="26693">MKDYEPIMSFGEDVAEAYDDEQRGDEKAAVVFLEKLAGGGPALELAIGTGRIALPLADRGIRVDGVDISAAMVAQLRTKPGGEQISVTIGDFADVPVPGKYRLIYVVFNTLFNLLTQDDQVRCFENVAAHLTDEGSFVIEAGSPAFLYTLRDDQHVDAESIEVDAVKLDVLRHDPAKQMLDESHVSISRTGVHLGPIVQRYAWPAELDLMARIAGLRLKERWDGWNREPFTGKHNVVSVYGR</sequence>
<dbReference type="CDD" id="cd02440">
    <property type="entry name" value="AdoMet_MTases"/>
    <property type="match status" value="1"/>
</dbReference>
<dbReference type="Gene3D" id="2.20.25.570">
    <property type="match status" value="1"/>
</dbReference>
<accession>A0A6J4R128</accession>
<name>A0A6J4R128_9ACTN</name>
<gene>
    <name evidence="2" type="ORF">AVDCRST_MAG58-2560</name>
</gene>
<reference evidence="2" key="1">
    <citation type="submission" date="2020-02" db="EMBL/GenBank/DDBJ databases">
        <authorList>
            <person name="Meier V. D."/>
        </authorList>
    </citation>
    <scope>NUCLEOTIDE SEQUENCE</scope>
    <source>
        <strain evidence="2">AVDCRST_MAG58</strain>
    </source>
</reference>
<dbReference type="Gene3D" id="3.40.50.150">
    <property type="entry name" value="Vaccinia Virus protein VP39"/>
    <property type="match status" value="1"/>
</dbReference>
<evidence type="ECO:0000313" key="2">
    <source>
        <dbReference type="EMBL" id="CAA9461000.1"/>
    </source>
</evidence>
<dbReference type="AlphaFoldDB" id="A0A6J4R128"/>
<dbReference type="GO" id="GO:0032259">
    <property type="term" value="P:methylation"/>
    <property type="evidence" value="ECO:0007669"/>
    <property type="project" value="UniProtKB-KW"/>
</dbReference>
<dbReference type="GO" id="GO:0008168">
    <property type="term" value="F:methyltransferase activity"/>
    <property type="evidence" value="ECO:0007669"/>
    <property type="project" value="UniProtKB-KW"/>
</dbReference>
<feature type="domain" description="Methyltransferase" evidence="1">
    <location>
        <begin position="43"/>
        <end position="135"/>
    </location>
</feature>
<dbReference type="EMBL" id="CADCVF010000053">
    <property type="protein sequence ID" value="CAA9461000.1"/>
    <property type="molecule type" value="Genomic_DNA"/>
</dbReference>
<proteinExistence type="predicted"/>
<evidence type="ECO:0000259" key="1">
    <source>
        <dbReference type="Pfam" id="PF13649"/>
    </source>
</evidence>
<keyword evidence="2" id="KW-0808">Transferase</keyword>
<keyword evidence="2" id="KW-0489">Methyltransferase</keyword>
<dbReference type="InterPro" id="IPR041698">
    <property type="entry name" value="Methyltransf_25"/>
</dbReference>